<dbReference type="Gene3D" id="3.30.1540.10">
    <property type="entry name" value="formyl-coa transferase, domain 3"/>
    <property type="match status" value="1"/>
</dbReference>
<reference evidence="2 3" key="1">
    <citation type="submission" date="2013-11" db="EMBL/GenBank/DDBJ databases">
        <title>Genomic analysis of Pelistega sp. HM-7.</title>
        <authorList>
            <person name="Kumbhare S.V."/>
            <person name="Shetty S.A."/>
            <person name="Sharma O."/>
            <person name="Dhotre D.P."/>
        </authorList>
    </citation>
    <scope>NUCLEOTIDE SEQUENCE [LARGE SCALE GENOMIC DNA]</scope>
    <source>
        <strain evidence="2 3">HM-7</strain>
    </source>
</reference>
<dbReference type="Gene3D" id="3.40.50.10540">
    <property type="entry name" value="Crotonobetainyl-coa:carnitine coa-transferase, domain 1"/>
    <property type="match status" value="1"/>
</dbReference>
<dbReference type="PANTHER" id="PTHR48207:SF3">
    <property type="entry name" value="SUCCINATE--HYDROXYMETHYLGLUTARATE COA-TRANSFERASE"/>
    <property type="match status" value="1"/>
</dbReference>
<dbReference type="OrthoDB" id="5294844at2"/>
<dbReference type="GO" id="GO:0008410">
    <property type="term" value="F:CoA-transferase activity"/>
    <property type="evidence" value="ECO:0007669"/>
    <property type="project" value="TreeGrafter"/>
</dbReference>
<organism evidence="2 3">
    <name type="scientific">Pelistega indica</name>
    <dbReference type="NCBI Taxonomy" id="1414851"/>
    <lineage>
        <taxon>Bacteria</taxon>
        <taxon>Pseudomonadati</taxon>
        <taxon>Pseudomonadota</taxon>
        <taxon>Betaproteobacteria</taxon>
        <taxon>Burkholderiales</taxon>
        <taxon>Alcaligenaceae</taxon>
        <taxon>Pelistega</taxon>
    </lineage>
</organism>
<comment type="caution">
    <text evidence="2">The sequence shown here is derived from an EMBL/GenBank/DDBJ whole genome shotgun (WGS) entry which is preliminary data.</text>
</comment>
<keyword evidence="3" id="KW-1185">Reference proteome</keyword>
<dbReference type="PATRIC" id="fig|1414851.3.peg.1557"/>
<evidence type="ECO:0000256" key="1">
    <source>
        <dbReference type="ARBA" id="ARBA00022679"/>
    </source>
</evidence>
<gene>
    <name evidence="2" type="ORF">V757_07550</name>
</gene>
<dbReference type="InterPro" id="IPR023606">
    <property type="entry name" value="CoA-Trfase_III_dom_1_sf"/>
</dbReference>
<dbReference type="InterPro" id="IPR050483">
    <property type="entry name" value="CoA-transferase_III_domain"/>
</dbReference>
<name>V8G227_9BURK</name>
<dbReference type="Pfam" id="PF02515">
    <property type="entry name" value="CoA_transf_3"/>
    <property type="match status" value="1"/>
</dbReference>
<accession>V8G227</accession>
<dbReference type="EMBL" id="AYSV01000088">
    <property type="protein sequence ID" value="ETD70574.1"/>
    <property type="molecule type" value="Genomic_DNA"/>
</dbReference>
<dbReference type="SUPFAM" id="SSF89796">
    <property type="entry name" value="CoA-transferase family III (CaiB/BaiF)"/>
    <property type="match status" value="1"/>
</dbReference>
<keyword evidence="1 2" id="KW-0808">Transferase</keyword>
<protein>
    <submittedName>
        <fullName evidence="2">CoA transferase</fullName>
    </submittedName>
</protein>
<dbReference type="Proteomes" id="UP000018766">
    <property type="component" value="Unassembled WGS sequence"/>
</dbReference>
<dbReference type="InterPro" id="IPR003673">
    <property type="entry name" value="CoA-Trfase_fam_III"/>
</dbReference>
<evidence type="ECO:0000313" key="3">
    <source>
        <dbReference type="Proteomes" id="UP000018766"/>
    </source>
</evidence>
<sequence>MAKPLDGIKVLELGQLIAGPFACKMLAEFGAEVIKIEPPETGDPLRKWRLLHNGTSVWWASQSRNKQSVTLNLHTPEGQEVIRKIIPTVDVLVENFRPGTLEKWGLGWEELKKINPKLIMLRVSGYGQTGPYKDLPGFGVVGEAMGGLRHLSGEPGRPPVRVGVSIGDSLSALHGVIGVLLALRNRETLNGSGQVIDVALYESVFNMMESMVAEYSVFNEIRQPAGSSLPGITPSNAYRCKDGKYALIAGNGDSIFKRLMTLIGREDLAQEERFAHNDGRSKEAAFIDGVIGDWAAQHSLEDVLTALNEQRIPAGRIYDIEDIVNDPHYKARDMLIEGQLEDGTPAILPGILPKLSETPGSVERAAPTLGQDTHAVLQSLGISETTQADWKAKGII</sequence>
<proteinExistence type="predicted"/>
<dbReference type="InterPro" id="IPR044855">
    <property type="entry name" value="CoA-Trfase_III_dom3_sf"/>
</dbReference>
<dbReference type="PANTHER" id="PTHR48207">
    <property type="entry name" value="SUCCINATE--HYDROXYMETHYLGLUTARATE COA-TRANSFERASE"/>
    <property type="match status" value="1"/>
</dbReference>
<dbReference type="AlphaFoldDB" id="V8G227"/>
<dbReference type="RefSeq" id="WP_023951333.1">
    <property type="nucleotide sequence ID" value="NZ_AYSV01000088.1"/>
</dbReference>
<evidence type="ECO:0000313" key="2">
    <source>
        <dbReference type="EMBL" id="ETD70574.1"/>
    </source>
</evidence>